<proteinExistence type="predicted"/>
<reference evidence="2" key="1">
    <citation type="submission" date="2016-11" db="EMBL/GenBank/DDBJ databases">
        <authorList>
            <person name="Papadimitriou K."/>
        </authorList>
    </citation>
    <scope>NUCLEOTIDE SEQUENCE [LARGE SCALE GENOMIC DNA]</scope>
    <source>
        <strain evidence="2">ACA-DC 1533</strain>
    </source>
</reference>
<dbReference type="AlphaFoldDB" id="A0A1K1KLJ3"/>
<sequence>MENANSIFVKSAFLSGSCRKKYLKAAYLVVFSVFVKVI</sequence>
<evidence type="ECO:0000313" key="2">
    <source>
        <dbReference type="Proteomes" id="UP000190935"/>
    </source>
</evidence>
<evidence type="ECO:0000313" key="1">
    <source>
        <dbReference type="EMBL" id="SFV39751.1"/>
    </source>
</evidence>
<accession>A0A1K1KLJ3</accession>
<name>A0A1K1KLJ3_9LACO</name>
<dbReference type="EMBL" id="LT630287">
    <property type="protein sequence ID" value="SFV39751.1"/>
    <property type="molecule type" value="Genomic_DNA"/>
</dbReference>
<organism evidence="1 2">
    <name type="scientific">Ligilactobacillus acidipiscis</name>
    <dbReference type="NCBI Taxonomy" id="89059"/>
    <lineage>
        <taxon>Bacteria</taxon>
        <taxon>Bacillati</taxon>
        <taxon>Bacillota</taxon>
        <taxon>Bacilli</taxon>
        <taxon>Lactobacillales</taxon>
        <taxon>Lactobacillaceae</taxon>
        <taxon>Ligilactobacillus</taxon>
    </lineage>
</organism>
<dbReference type="Proteomes" id="UP000190935">
    <property type="component" value="Chromosome I"/>
</dbReference>
<protein>
    <submittedName>
        <fullName evidence="1">Uncharacterized protein</fullName>
    </submittedName>
</protein>
<dbReference type="KEGG" id="laca:LAC1533_0331"/>
<gene>
    <name evidence="1" type="ORF">LAC1533_0331</name>
</gene>